<comment type="similarity">
    <text evidence="2">Belongs to the bacterial PQQ dehydrogenase family.</text>
</comment>
<keyword evidence="3" id="KW-0560">Oxidoreductase</keyword>
<evidence type="ECO:0000313" key="6">
    <source>
        <dbReference type="EMBL" id="SVD61894.1"/>
    </source>
</evidence>
<reference evidence="6" key="1">
    <citation type="submission" date="2018-05" db="EMBL/GenBank/DDBJ databases">
        <authorList>
            <person name="Lanie J.A."/>
            <person name="Ng W.-L."/>
            <person name="Kazmierczak K.M."/>
            <person name="Andrzejewski T.M."/>
            <person name="Davidsen T.M."/>
            <person name="Wayne K.J."/>
            <person name="Tettelin H."/>
            <person name="Glass J.I."/>
            <person name="Rusch D."/>
            <person name="Podicherti R."/>
            <person name="Tsui H.-C.T."/>
            <person name="Winkler M.E."/>
        </authorList>
    </citation>
    <scope>NUCLEOTIDE SEQUENCE</scope>
</reference>
<dbReference type="InterPro" id="IPR002372">
    <property type="entry name" value="PQQ_rpt_dom"/>
</dbReference>
<evidence type="ECO:0000256" key="1">
    <source>
        <dbReference type="ARBA" id="ARBA00001931"/>
    </source>
</evidence>
<evidence type="ECO:0000259" key="5">
    <source>
        <dbReference type="Pfam" id="PF13360"/>
    </source>
</evidence>
<accession>A0A382WTB3</accession>
<dbReference type="PANTHER" id="PTHR32303">
    <property type="entry name" value="QUINOPROTEIN ALCOHOL DEHYDROGENASE (CYTOCHROME C)"/>
    <property type="match status" value="1"/>
</dbReference>
<dbReference type="AlphaFoldDB" id="A0A382WTB3"/>
<dbReference type="Pfam" id="PF01011">
    <property type="entry name" value="PQQ"/>
    <property type="match status" value="1"/>
</dbReference>
<dbReference type="EMBL" id="UINC01162244">
    <property type="protein sequence ID" value="SVD61894.1"/>
    <property type="molecule type" value="Genomic_DNA"/>
</dbReference>
<proteinExistence type="inferred from homology"/>
<dbReference type="Pfam" id="PF13360">
    <property type="entry name" value="PQQ_2"/>
    <property type="match status" value="1"/>
</dbReference>
<feature type="non-terminal residue" evidence="6">
    <location>
        <position position="275"/>
    </location>
</feature>
<name>A0A382WTB3_9ZZZZ</name>
<sequence length="275" mass="30233">GGIVDGQETWLGDSWKYGGGSSWVTGSYDHDLNLLYWPVGNPGPDFDRHVRCEDPTVHTNLYSNSTIVMDPDTGEIKFHFQYTPCDPYDYDGVNEVILADIGGKKVWLHGDRNGYLYSIDRTNGQCNWVVPLGTVDWNAGFGDNCTPIMDWPKMDVTYDKVTRVWPTLDGGKEWHPKAYSKSSGLVYVPTYNFYMDLQAGLMEWHSGEWYLGSSILRFGQGNGAVNAYDAANGDMIWTRPSAAPATSGILATAGGLVFFGGPDGNIQAANDATGE</sequence>
<evidence type="ECO:0000259" key="4">
    <source>
        <dbReference type="Pfam" id="PF01011"/>
    </source>
</evidence>
<comment type="cofactor">
    <cofactor evidence="1">
        <name>pyrroloquinoline quinone</name>
        <dbReference type="ChEBI" id="CHEBI:58442"/>
    </cofactor>
</comment>
<dbReference type="GO" id="GO:0016491">
    <property type="term" value="F:oxidoreductase activity"/>
    <property type="evidence" value="ECO:0007669"/>
    <property type="project" value="UniProtKB-KW"/>
</dbReference>
<evidence type="ECO:0000256" key="2">
    <source>
        <dbReference type="ARBA" id="ARBA00008156"/>
    </source>
</evidence>
<dbReference type="SUPFAM" id="SSF50998">
    <property type="entry name" value="Quinoprotein alcohol dehydrogenase-like"/>
    <property type="match status" value="1"/>
</dbReference>
<dbReference type="PANTHER" id="PTHR32303:SF20">
    <property type="entry name" value="QUINOPROTEIN ETHANOL DEHYDROGENASE"/>
    <property type="match status" value="1"/>
</dbReference>
<feature type="domain" description="Pyrrolo-quinoline quinone repeat" evidence="4">
    <location>
        <begin position="8"/>
        <end position="130"/>
    </location>
</feature>
<feature type="domain" description="Pyrrolo-quinoline quinone repeat" evidence="5">
    <location>
        <begin position="222"/>
        <end position="275"/>
    </location>
</feature>
<organism evidence="6">
    <name type="scientific">marine metagenome</name>
    <dbReference type="NCBI Taxonomy" id="408172"/>
    <lineage>
        <taxon>unclassified sequences</taxon>
        <taxon>metagenomes</taxon>
        <taxon>ecological metagenomes</taxon>
    </lineage>
</organism>
<gene>
    <name evidence="6" type="ORF">METZ01_LOCUS414748</name>
</gene>
<feature type="non-terminal residue" evidence="6">
    <location>
        <position position="1"/>
    </location>
</feature>
<evidence type="ECO:0000256" key="3">
    <source>
        <dbReference type="ARBA" id="ARBA00023002"/>
    </source>
</evidence>
<protein>
    <recommendedName>
        <fullName evidence="4 5">Pyrrolo-quinoline quinone repeat domain-containing protein</fullName>
    </recommendedName>
</protein>
<dbReference type="InterPro" id="IPR011047">
    <property type="entry name" value="Quinoprotein_ADH-like_sf"/>
</dbReference>
<dbReference type="Gene3D" id="2.140.10.10">
    <property type="entry name" value="Quinoprotein alcohol dehydrogenase-like superfamily"/>
    <property type="match status" value="1"/>
</dbReference>